<accession>A0A0V0QWJ6</accession>
<sequence>MDRQEDSELENTFEFNRDTSDENKRYSNFMIVIKIQENQVKTLIDKMYVAFKIKEKYSQFKYIYEENGQKLIIFLNVMKNVKTIKVVKDLIGTEIQEVLPFKNNFISQQTNNFFDKYKYQHVLNNPNQIISDKITQVVNNYYQVRTNKILLFSELIEKFTNELKDLALNNQQ</sequence>
<organism evidence="1 2">
    <name type="scientific">Pseudocohnilembus persalinus</name>
    <name type="common">Ciliate</name>
    <dbReference type="NCBI Taxonomy" id="266149"/>
    <lineage>
        <taxon>Eukaryota</taxon>
        <taxon>Sar</taxon>
        <taxon>Alveolata</taxon>
        <taxon>Ciliophora</taxon>
        <taxon>Intramacronucleata</taxon>
        <taxon>Oligohymenophorea</taxon>
        <taxon>Scuticociliatia</taxon>
        <taxon>Philasterida</taxon>
        <taxon>Pseudocohnilembidae</taxon>
        <taxon>Pseudocohnilembus</taxon>
    </lineage>
</organism>
<gene>
    <name evidence="1" type="ORF">PPERSA_10422</name>
</gene>
<reference evidence="1 2" key="1">
    <citation type="journal article" date="2015" name="Sci. Rep.">
        <title>Genome of the facultative scuticociliatosis pathogen Pseudocohnilembus persalinus provides insight into its virulence through horizontal gene transfer.</title>
        <authorList>
            <person name="Xiong J."/>
            <person name="Wang G."/>
            <person name="Cheng J."/>
            <person name="Tian M."/>
            <person name="Pan X."/>
            <person name="Warren A."/>
            <person name="Jiang C."/>
            <person name="Yuan D."/>
            <person name="Miao W."/>
        </authorList>
    </citation>
    <scope>NUCLEOTIDE SEQUENCE [LARGE SCALE GENOMIC DNA]</scope>
    <source>
        <strain evidence="1">36N120E</strain>
    </source>
</reference>
<dbReference type="Proteomes" id="UP000054937">
    <property type="component" value="Unassembled WGS sequence"/>
</dbReference>
<evidence type="ECO:0000313" key="2">
    <source>
        <dbReference type="Proteomes" id="UP000054937"/>
    </source>
</evidence>
<comment type="caution">
    <text evidence="1">The sequence shown here is derived from an EMBL/GenBank/DDBJ whole genome shotgun (WGS) entry which is preliminary data.</text>
</comment>
<protein>
    <submittedName>
        <fullName evidence="1">Uncharacterized protein</fullName>
    </submittedName>
</protein>
<name>A0A0V0QWJ6_PSEPJ</name>
<dbReference type="AlphaFoldDB" id="A0A0V0QWJ6"/>
<evidence type="ECO:0000313" key="1">
    <source>
        <dbReference type="EMBL" id="KRX06564.1"/>
    </source>
</evidence>
<keyword evidence="2" id="KW-1185">Reference proteome</keyword>
<dbReference type="EMBL" id="LDAU01000095">
    <property type="protein sequence ID" value="KRX06564.1"/>
    <property type="molecule type" value="Genomic_DNA"/>
</dbReference>
<proteinExistence type="predicted"/>
<dbReference type="InParanoid" id="A0A0V0QWJ6"/>